<accession>B0RPN5</accession>
<feature type="transmembrane region" description="Helical" evidence="1">
    <location>
        <begin position="71"/>
        <end position="90"/>
    </location>
</feature>
<keyword evidence="1" id="KW-1133">Transmembrane helix</keyword>
<keyword evidence="1" id="KW-0472">Membrane</keyword>
<dbReference type="AlphaFoldDB" id="B0RPN5"/>
<evidence type="ECO:0000313" key="2">
    <source>
        <dbReference type="EMBL" id="CAP50420.1"/>
    </source>
</evidence>
<name>B0RPN5_XANCB</name>
<dbReference type="KEGG" id="xca:xcc-b100_1072"/>
<evidence type="ECO:0000256" key="1">
    <source>
        <dbReference type="SAM" id="Phobius"/>
    </source>
</evidence>
<feature type="transmembrane region" description="Helical" evidence="1">
    <location>
        <begin position="15"/>
        <end position="35"/>
    </location>
</feature>
<protein>
    <submittedName>
        <fullName evidence="2">Uncharacterized protein</fullName>
    </submittedName>
</protein>
<dbReference type="EMBL" id="AM920689">
    <property type="protein sequence ID" value="CAP50420.1"/>
    <property type="molecule type" value="Genomic_DNA"/>
</dbReference>
<feature type="transmembrane region" description="Helical" evidence="1">
    <location>
        <begin position="47"/>
        <end position="65"/>
    </location>
</feature>
<organism evidence="2 3">
    <name type="scientific">Xanthomonas campestris pv. campestris (strain B100)</name>
    <dbReference type="NCBI Taxonomy" id="509169"/>
    <lineage>
        <taxon>Bacteria</taxon>
        <taxon>Pseudomonadati</taxon>
        <taxon>Pseudomonadota</taxon>
        <taxon>Gammaproteobacteria</taxon>
        <taxon>Lysobacterales</taxon>
        <taxon>Lysobacteraceae</taxon>
        <taxon>Xanthomonas</taxon>
    </lineage>
</organism>
<feature type="transmembrane region" description="Helical" evidence="1">
    <location>
        <begin position="97"/>
        <end position="118"/>
    </location>
</feature>
<keyword evidence="1" id="KW-0812">Transmembrane</keyword>
<evidence type="ECO:0000313" key="3">
    <source>
        <dbReference type="Proteomes" id="UP000001188"/>
    </source>
</evidence>
<gene>
    <name evidence="2" type="ORF">XCCB100_1072</name>
</gene>
<dbReference type="Proteomes" id="UP000001188">
    <property type="component" value="Chromosome"/>
</dbReference>
<proteinExistence type="predicted"/>
<sequence length="142" mass="15712">MYLEDALMSAPSLDVLAGQLVIAAWFIAFGCLLLIVSRRMSVRARYYFQSCVIGSMAVGLLLAFLLPSSLYVLKFMLMLALAVVISVMGLKHGPRKYVWFGLLAVVLAYAAVALQYVLMETARERGRSIESGSKMDKPKVRN</sequence>
<dbReference type="HOGENOM" id="CLU_2072205_0_0_6"/>
<reference evidence="2 3" key="1">
    <citation type="journal article" date="2008" name="J. Biotechnol.">
        <title>The genome of Xanthomonas campestris pv. campestris B100 and its use for the reconstruction of metabolic pathways involved in xanthan biosynthesis.</title>
        <authorList>
            <person name="Vorholter F.J."/>
            <person name="Schneiker S."/>
            <person name="Goesmann A."/>
            <person name="Krause L."/>
            <person name="Bekel T."/>
            <person name="Kaiser O."/>
            <person name="Linke B."/>
            <person name="Patschkowski T."/>
            <person name="Ruckert C."/>
            <person name="Schmid J."/>
            <person name="Sidhu V.K."/>
            <person name="Sieber V."/>
            <person name="Tauch A."/>
            <person name="Watt S.A."/>
            <person name="Weisshaar B."/>
            <person name="Becker A."/>
            <person name="Niehaus K."/>
            <person name="Puhler A."/>
        </authorList>
    </citation>
    <scope>NUCLEOTIDE SEQUENCE [LARGE SCALE GENOMIC DNA]</scope>
    <source>
        <strain evidence="2 3">B100</strain>
    </source>
</reference>